<gene>
    <name evidence="2" type="ORF">H9703_08205</name>
</gene>
<organism evidence="2 3">
    <name type="scientific">Candidatus Faecalibacterium faecigallinarum</name>
    <dbReference type="NCBI Taxonomy" id="2838577"/>
    <lineage>
        <taxon>Bacteria</taxon>
        <taxon>Bacillati</taxon>
        <taxon>Bacillota</taxon>
        <taxon>Clostridia</taxon>
        <taxon>Eubacteriales</taxon>
        <taxon>Oscillospiraceae</taxon>
        <taxon>Faecalibacterium</taxon>
    </lineage>
</organism>
<protein>
    <submittedName>
        <fullName evidence="2">Uncharacterized protein</fullName>
    </submittedName>
</protein>
<dbReference type="PROSITE" id="PS51257">
    <property type="entry name" value="PROKAR_LIPOPROTEIN"/>
    <property type="match status" value="1"/>
</dbReference>
<keyword evidence="1" id="KW-1133">Transmembrane helix</keyword>
<keyword evidence="1" id="KW-0812">Transmembrane</keyword>
<proteinExistence type="predicted"/>
<reference evidence="2" key="1">
    <citation type="journal article" date="2021" name="PeerJ">
        <title>Extensive microbial diversity within the chicken gut microbiome revealed by metagenomics and culture.</title>
        <authorList>
            <person name="Gilroy R."/>
            <person name="Ravi A."/>
            <person name="Getino M."/>
            <person name="Pursley I."/>
            <person name="Horton D.L."/>
            <person name="Alikhan N.F."/>
            <person name="Baker D."/>
            <person name="Gharbi K."/>
            <person name="Hall N."/>
            <person name="Watson M."/>
            <person name="Adriaenssens E.M."/>
            <person name="Foster-Nyarko E."/>
            <person name="Jarju S."/>
            <person name="Secka A."/>
            <person name="Antonio M."/>
            <person name="Oren A."/>
            <person name="Chaudhuri R.R."/>
            <person name="La Ragione R."/>
            <person name="Hildebrand F."/>
            <person name="Pallen M.J."/>
        </authorList>
    </citation>
    <scope>NUCLEOTIDE SEQUENCE</scope>
    <source>
        <strain evidence="2">ChiSjej5B23-2810</strain>
    </source>
</reference>
<accession>A0A9D2T5G3</accession>
<evidence type="ECO:0000313" key="3">
    <source>
        <dbReference type="Proteomes" id="UP000823906"/>
    </source>
</evidence>
<feature type="transmembrane region" description="Helical" evidence="1">
    <location>
        <begin position="12"/>
        <end position="30"/>
    </location>
</feature>
<feature type="transmembrane region" description="Helical" evidence="1">
    <location>
        <begin position="247"/>
        <end position="268"/>
    </location>
</feature>
<name>A0A9D2T5G3_9FIRM</name>
<dbReference type="Proteomes" id="UP000823906">
    <property type="component" value="Unassembled WGS sequence"/>
</dbReference>
<keyword evidence="1" id="KW-0472">Membrane</keyword>
<reference evidence="2" key="2">
    <citation type="submission" date="2021-04" db="EMBL/GenBank/DDBJ databases">
        <authorList>
            <person name="Gilroy R."/>
        </authorList>
    </citation>
    <scope>NUCLEOTIDE SEQUENCE</scope>
    <source>
        <strain evidence="2">ChiSjej5B23-2810</strain>
    </source>
</reference>
<evidence type="ECO:0000313" key="2">
    <source>
        <dbReference type="EMBL" id="HJC46096.1"/>
    </source>
</evidence>
<evidence type="ECO:0000256" key="1">
    <source>
        <dbReference type="SAM" id="Phobius"/>
    </source>
</evidence>
<feature type="transmembrane region" description="Helical" evidence="1">
    <location>
        <begin position="199"/>
        <end position="220"/>
    </location>
</feature>
<comment type="caution">
    <text evidence="2">The sequence shown here is derived from an EMBL/GenBank/DDBJ whole genome shotgun (WGS) entry which is preliminary data.</text>
</comment>
<dbReference type="EMBL" id="DWWN01000053">
    <property type="protein sequence ID" value="HJC46096.1"/>
    <property type="molecule type" value="Genomic_DNA"/>
</dbReference>
<feature type="transmembrane region" description="Helical" evidence="1">
    <location>
        <begin position="106"/>
        <end position="124"/>
    </location>
</feature>
<sequence>MKQGPKSCCGFSLPAVGLSLAAASLAGCLYSPAGAHQARSVILLGLAETAVLSFVAWLFGLWAGQAGLFSGRGFLPKLAGWLFFLWFGAEFFRTMAAAQTVCREEFGTNALIAVLPVLLAVTWQMDAGALDRSARALWWLLAAGAAICLAGLWDQMHWQRLFQGAEGGLLAGGWPPLPLYPEYFALPLLCQEKDVSKGALLPFGCYAIGGGYAFVLALVLGRPDSPAYAGLELLRAWAMGYFSRLDAFLLLVWLAAALWRLCLLAFVLRRLAWLNGWKTALAGHQTKGAQT</sequence>
<dbReference type="AlphaFoldDB" id="A0A9D2T5G3"/>
<feature type="transmembrane region" description="Helical" evidence="1">
    <location>
        <begin position="42"/>
        <end position="62"/>
    </location>
</feature>
<feature type="transmembrane region" description="Helical" evidence="1">
    <location>
        <begin position="136"/>
        <end position="153"/>
    </location>
</feature>
<feature type="transmembrane region" description="Helical" evidence="1">
    <location>
        <begin position="74"/>
        <end position="94"/>
    </location>
</feature>